<evidence type="ECO:0000313" key="3">
    <source>
        <dbReference type="Proteomes" id="UP000663880"/>
    </source>
</evidence>
<organism evidence="2 3">
    <name type="scientific">Pieris macdunnoughi</name>
    <dbReference type="NCBI Taxonomy" id="345717"/>
    <lineage>
        <taxon>Eukaryota</taxon>
        <taxon>Metazoa</taxon>
        <taxon>Ecdysozoa</taxon>
        <taxon>Arthropoda</taxon>
        <taxon>Hexapoda</taxon>
        <taxon>Insecta</taxon>
        <taxon>Pterygota</taxon>
        <taxon>Neoptera</taxon>
        <taxon>Endopterygota</taxon>
        <taxon>Lepidoptera</taxon>
        <taxon>Glossata</taxon>
        <taxon>Ditrysia</taxon>
        <taxon>Papilionoidea</taxon>
        <taxon>Pieridae</taxon>
        <taxon>Pierinae</taxon>
        <taxon>Pieris</taxon>
    </lineage>
</organism>
<feature type="compositionally biased region" description="Basic and acidic residues" evidence="1">
    <location>
        <begin position="521"/>
        <end position="530"/>
    </location>
</feature>
<feature type="compositionally biased region" description="Basic residues" evidence="1">
    <location>
        <begin position="461"/>
        <end position="474"/>
    </location>
</feature>
<feature type="compositionally biased region" description="Basic and acidic residues" evidence="1">
    <location>
        <begin position="702"/>
        <end position="743"/>
    </location>
</feature>
<proteinExistence type="predicted"/>
<sequence length="758" mass="86516">MEACVRGFCFMPEKQESYELKLVDSEALDQTWKVNRRERLKQQEQKIWEEFVQEQDVVTNICKDDPYQFIEQLSEEKIKELLDIELEKMKKERLEEEIQAREVSPKKDEQGAPQQNDNHHVVFINESDRENESFHIFDDEKDVSGVSGPEDELLNDSMSPPCTVRERLSPSPGSRYPSPDKDSSTKSSENVTSMIESSIYCAKVKELRTKLAAQLDEMTLVLERQNILNIDPADLPKMMRRSVEFTSRFNRINIYQLQRQLQDIKRNDSQAMPFAKHTQFQTQLVRIVSLHQNALHSLQVFMKSFPQTLCIRESGVALRSLACMMHEVTNVCSALTAPPALVAANRLYNDGLLSANDKLLNAVEDYTIRMTEYLNSTDNTSMSYSRRSKKSRRGRKSIGSCSKSGKSFGDTEGQLSMYSLDTLRHPSTVKASSSKLNSGGTSKKRGSLSARSKGSIEKTVHVPRRKRSPRSRRPLMRDPQAGAPKPKRKIDKDLDVPTLVETVAPCASSHISREPSPTLKDLTKGKESPRSPKKVAKRLKKEKTPRRSSKSPKRSITKSTGKQSVILDKQLDCKETHETTKVPMLIQLQETETPKKEVETPKKETEMIKKDTATLTKVNESQRRGTITPKKETPRKISTPRSDLTVTKKQVTPRKEINRRNTPRLENVTKEEPIPPEKLRTSRTPRTMNMGGGEKELEEEIKDTSKKDEIRDTPRKEGSKGTPRKGETRDTPRKEDGSDRDIRVSYFQIIVLQAKLYL</sequence>
<protein>
    <submittedName>
        <fullName evidence="2">Uncharacterized protein</fullName>
    </submittedName>
</protein>
<feature type="compositionally biased region" description="Basic and acidic residues" evidence="1">
    <location>
        <begin position="97"/>
        <end position="110"/>
    </location>
</feature>
<dbReference type="EMBL" id="CAJOBZ010000043">
    <property type="protein sequence ID" value="CAF4908072.1"/>
    <property type="molecule type" value="Genomic_DNA"/>
</dbReference>
<feature type="compositionally biased region" description="Polar residues" evidence="1">
    <location>
        <begin position="429"/>
        <end position="441"/>
    </location>
</feature>
<dbReference type="AlphaFoldDB" id="A0A821VLG5"/>
<feature type="compositionally biased region" description="Polar residues" evidence="1">
    <location>
        <begin position="639"/>
        <end position="650"/>
    </location>
</feature>
<feature type="region of interest" description="Disordered" evidence="1">
    <location>
        <begin position="97"/>
        <end position="119"/>
    </location>
</feature>
<evidence type="ECO:0000256" key="1">
    <source>
        <dbReference type="SAM" id="MobiDB-lite"/>
    </source>
</evidence>
<keyword evidence="3" id="KW-1185">Reference proteome</keyword>
<feature type="compositionally biased region" description="Basic residues" evidence="1">
    <location>
        <begin position="531"/>
        <end position="556"/>
    </location>
</feature>
<feature type="compositionally biased region" description="Low complexity" evidence="1">
    <location>
        <begin position="397"/>
        <end position="407"/>
    </location>
</feature>
<dbReference type="Proteomes" id="UP000663880">
    <property type="component" value="Unassembled WGS sequence"/>
</dbReference>
<feature type="compositionally biased region" description="Basic and acidic residues" evidence="1">
    <location>
        <begin position="667"/>
        <end position="680"/>
    </location>
</feature>
<feature type="compositionally biased region" description="Basic residues" evidence="1">
    <location>
        <begin position="386"/>
        <end position="396"/>
    </location>
</feature>
<feature type="region of interest" description="Disordered" evidence="1">
    <location>
        <begin position="428"/>
        <end position="571"/>
    </location>
</feature>
<gene>
    <name evidence="2" type="ORF">PMACD_LOCUS11876</name>
</gene>
<feature type="region of interest" description="Disordered" evidence="1">
    <location>
        <begin position="135"/>
        <end position="190"/>
    </location>
</feature>
<name>A0A821VLG5_9NEOP</name>
<comment type="caution">
    <text evidence="2">The sequence shown here is derived from an EMBL/GenBank/DDBJ whole genome shotgun (WGS) entry which is preliminary data.</text>
</comment>
<feature type="region of interest" description="Disordered" evidence="1">
    <location>
        <begin position="378"/>
        <end position="408"/>
    </location>
</feature>
<dbReference type="OrthoDB" id="8193942at2759"/>
<feature type="region of interest" description="Disordered" evidence="1">
    <location>
        <begin position="583"/>
        <end position="744"/>
    </location>
</feature>
<evidence type="ECO:0000313" key="2">
    <source>
        <dbReference type="EMBL" id="CAF4908072.1"/>
    </source>
</evidence>
<reference evidence="2" key="1">
    <citation type="submission" date="2021-02" db="EMBL/GenBank/DDBJ databases">
        <authorList>
            <person name="Steward A R."/>
        </authorList>
    </citation>
    <scope>NUCLEOTIDE SEQUENCE</scope>
</reference>
<feature type="compositionally biased region" description="Basic and acidic residues" evidence="1">
    <location>
        <begin position="592"/>
        <end position="612"/>
    </location>
</feature>
<accession>A0A821VLG5</accession>